<sequence>MFNISKRNNAVLVEDTNGGWSMQIDRPILEVSGKQLTFWDERQRVSMDQSDINQINGATAPVALADVLTKIRDEVLAADKTVVGTSRDKFRDEFFSFDTVNNWDLIQTGTNHVLSVLGAAGGARFLNINTGTTINTETIIQSKGSYRFPVKLAFALSMSQRIANQEVFVELVSVNAAGVVETDVTFPSTNFNNALNAVGFKFDSTTATNAIYSVRGCGISELASASTPVTITTTATGSSPTSFRRVFLKSCLTWKKWSFRLGLLIPSLGQT</sequence>
<evidence type="ECO:0000313" key="2">
    <source>
        <dbReference type="Proteomes" id="UP000249016"/>
    </source>
</evidence>
<comment type="caution">
    <text evidence="1">The sequence shown here is derived from an EMBL/GenBank/DDBJ whole genome shotgun (WGS) entry which is preliminary data.</text>
</comment>
<dbReference type="RefSeq" id="WP_111345075.1">
    <property type="nucleotide sequence ID" value="NZ_QLII01000001.1"/>
</dbReference>
<name>A0A327NMT8_9BACT</name>
<protein>
    <submittedName>
        <fullName evidence="1">Uncharacterized protein</fullName>
    </submittedName>
</protein>
<organism evidence="1 2">
    <name type="scientific">Spirosoma telluris</name>
    <dbReference type="NCBI Taxonomy" id="2183553"/>
    <lineage>
        <taxon>Bacteria</taxon>
        <taxon>Pseudomonadati</taxon>
        <taxon>Bacteroidota</taxon>
        <taxon>Cytophagia</taxon>
        <taxon>Cytophagales</taxon>
        <taxon>Cytophagaceae</taxon>
        <taxon>Spirosoma</taxon>
    </lineage>
</organism>
<proteinExistence type="predicted"/>
<accession>A0A327NMT8</accession>
<evidence type="ECO:0000313" key="1">
    <source>
        <dbReference type="EMBL" id="RAI76015.1"/>
    </source>
</evidence>
<keyword evidence="2" id="KW-1185">Reference proteome</keyword>
<gene>
    <name evidence="1" type="ORF">HMF3257_20865</name>
</gene>
<reference evidence="1 2" key="1">
    <citation type="submission" date="2018-06" db="EMBL/GenBank/DDBJ databases">
        <title>Spirosoma sp. HMF3257 Genome sequencing and assembly.</title>
        <authorList>
            <person name="Kang H."/>
            <person name="Cha I."/>
            <person name="Kim H."/>
            <person name="Kang J."/>
            <person name="Joh K."/>
        </authorList>
    </citation>
    <scope>NUCLEOTIDE SEQUENCE [LARGE SCALE GENOMIC DNA]</scope>
    <source>
        <strain evidence="1 2">HMF3257</strain>
    </source>
</reference>
<dbReference type="EMBL" id="QLII01000001">
    <property type="protein sequence ID" value="RAI76015.1"/>
    <property type="molecule type" value="Genomic_DNA"/>
</dbReference>
<dbReference type="Proteomes" id="UP000249016">
    <property type="component" value="Unassembled WGS sequence"/>
</dbReference>
<dbReference type="AlphaFoldDB" id="A0A327NMT8"/>